<name>A0A2R4C8C6_9BURK</name>
<sequence length="100" mass="10803">MPDTIHRNFKQVTDAESARSTLLQAGFHGSAVQLNLHDARAQDTTTAAVDNIMDSLTPDDADDTDHAAPRPAALLSVDVDTEQEREQANTIMLRFGGVEA</sequence>
<dbReference type="AlphaFoldDB" id="A0A2R4C8C6"/>
<accession>A0A2R4C8C6</accession>
<keyword evidence="2" id="KW-1185">Reference proteome</keyword>
<dbReference type="OrthoDB" id="8777229at2"/>
<evidence type="ECO:0000313" key="2">
    <source>
        <dbReference type="Proteomes" id="UP000240505"/>
    </source>
</evidence>
<organism evidence="1 2">
    <name type="scientific">Pseudoduganella armeniaca</name>
    <dbReference type="NCBI Taxonomy" id="2072590"/>
    <lineage>
        <taxon>Bacteria</taxon>
        <taxon>Pseudomonadati</taxon>
        <taxon>Pseudomonadota</taxon>
        <taxon>Betaproteobacteria</taxon>
        <taxon>Burkholderiales</taxon>
        <taxon>Oxalobacteraceae</taxon>
        <taxon>Telluria group</taxon>
        <taxon>Pseudoduganella</taxon>
    </lineage>
</organism>
<dbReference type="RefSeq" id="WP_107141236.1">
    <property type="nucleotide sequence ID" value="NZ_CP028324.1"/>
</dbReference>
<protein>
    <submittedName>
        <fullName evidence="1">Uncharacterized protein</fullName>
    </submittedName>
</protein>
<evidence type="ECO:0000313" key="1">
    <source>
        <dbReference type="EMBL" id="AVR95884.1"/>
    </source>
</evidence>
<dbReference type="EMBL" id="CP028324">
    <property type="protein sequence ID" value="AVR95884.1"/>
    <property type="molecule type" value="Genomic_DNA"/>
</dbReference>
<proteinExistence type="predicted"/>
<dbReference type="KEGG" id="masz:C9I28_09180"/>
<reference evidence="1 2" key="1">
    <citation type="submission" date="2018-03" db="EMBL/GenBank/DDBJ databases">
        <title>Massilia armeniaca sp. nov., isolated from desert soil.</title>
        <authorList>
            <person name="Huang H."/>
            <person name="Ren M."/>
        </authorList>
    </citation>
    <scope>NUCLEOTIDE SEQUENCE [LARGE SCALE GENOMIC DNA]</scope>
    <source>
        <strain evidence="1 2">ZMN-3</strain>
    </source>
</reference>
<gene>
    <name evidence="1" type="ORF">C9I28_09180</name>
</gene>
<dbReference type="Proteomes" id="UP000240505">
    <property type="component" value="Chromosome"/>
</dbReference>